<dbReference type="PROSITE" id="PS50943">
    <property type="entry name" value="HTH_CROC1"/>
    <property type="match status" value="1"/>
</dbReference>
<keyword evidence="3" id="KW-1185">Reference proteome</keyword>
<feature type="domain" description="HTH cro/C1-type" evidence="1">
    <location>
        <begin position="8"/>
        <end position="61"/>
    </location>
</feature>
<dbReference type="CDD" id="cd00093">
    <property type="entry name" value="HTH_XRE"/>
    <property type="match status" value="1"/>
</dbReference>
<sequence>MVQFSQMLKNERMRLGLTQDEIARFCGVSKRTYNYYEDGERAASSDFLMAFSKLGADINYLFTGERTKESLEPLERTVLLAFNRLVKDGQKTSAITFMAMLEAGLIKGDFNTLWEQEKNLQSPTALSGQTVSNSIIENVAGRDINIGKK</sequence>
<dbReference type="Proteomes" id="UP000175677">
    <property type="component" value="Unassembled WGS sequence"/>
</dbReference>
<evidence type="ECO:0000313" key="3">
    <source>
        <dbReference type="Proteomes" id="UP000175677"/>
    </source>
</evidence>
<reference evidence="2 3" key="1">
    <citation type="submission" date="2016-08" db="EMBL/GenBank/DDBJ databases">
        <authorList>
            <person name="Eshaghi A."/>
            <person name="Soares D."/>
            <person name="Kus J."/>
            <person name="Richardson D."/>
            <person name="Li A."/>
            <person name="Patel S.N."/>
        </authorList>
    </citation>
    <scope>NUCLEOTIDE SEQUENCE [LARGE SCALE GENOMIC DNA]</scope>
    <source>
        <strain evidence="2 3">C860</strain>
    </source>
</reference>
<name>A0ABX3BMS6_9PAST</name>
<gene>
    <name evidence="2" type="ORF">BFQ30_09985</name>
</gene>
<dbReference type="Pfam" id="PF01381">
    <property type="entry name" value="HTH_3"/>
    <property type="match status" value="1"/>
</dbReference>
<dbReference type="Gene3D" id="1.10.260.40">
    <property type="entry name" value="lambda repressor-like DNA-binding domains"/>
    <property type="match status" value="1"/>
</dbReference>
<evidence type="ECO:0000259" key="1">
    <source>
        <dbReference type="PROSITE" id="PS50943"/>
    </source>
</evidence>
<proteinExistence type="predicted"/>
<dbReference type="SMART" id="SM00530">
    <property type="entry name" value="HTH_XRE"/>
    <property type="match status" value="1"/>
</dbReference>
<protein>
    <submittedName>
        <fullName evidence="2">Transcriptional regulator</fullName>
    </submittedName>
</protein>
<evidence type="ECO:0000313" key="2">
    <source>
        <dbReference type="EMBL" id="OEY75587.1"/>
    </source>
</evidence>
<dbReference type="InterPro" id="IPR001387">
    <property type="entry name" value="Cro/C1-type_HTH"/>
</dbReference>
<dbReference type="InterPro" id="IPR010982">
    <property type="entry name" value="Lambda_DNA-bd_dom_sf"/>
</dbReference>
<dbReference type="EMBL" id="MDJC01000030">
    <property type="protein sequence ID" value="OEY75587.1"/>
    <property type="molecule type" value="Genomic_DNA"/>
</dbReference>
<dbReference type="SUPFAM" id="SSF47413">
    <property type="entry name" value="lambda repressor-like DNA-binding domains"/>
    <property type="match status" value="1"/>
</dbReference>
<comment type="caution">
    <text evidence="2">The sequence shown here is derived from an EMBL/GenBank/DDBJ whole genome shotgun (WGS) entry which is preliminary data.</text>
</comment>
<organism evidence="2 3">
    <name type="scientific">Haemophilus quentini</name>
    <dbReference type="NCBI Taxonomy" id="123834"/>
    <lineage>
        <taxon>Bacteria</taxon>
        <taxon>Pseudomonadati</taxon>
        <taxon>Pseudomonadota</taxon>
        <taxon>Gammaproteobacteria</taxon>
        <taxon>Pasteurellales</taxon>
        <taxon>Pasteurellaceae</taxon>
        <taxon>Haemophilus</taxon>
    </lineage>
</organism>
<accession>A0ABX3BMS6</accession>
<dbReference type="RefSeq" id="WP_005642274.1">
    <property type="nucleotide sequence ID" value="NZ_MCII02000051.1"/>
</dbReference>